<evidence type="ECO:0000313" key="6">
    <source>
        <dbReference type="Proteomes" id="UP001222027"/>
    </source>
</evidence>
<comment type="caution">
    <text evidence="5">The sequence shown here is derived from an EMBL/GenBank/DDBJ whole genome shotgun (WGS) entry which is preliminary data.</text>
</comment>
<dbReference type="Gene3D" id="3.30.40.10">
    <property type="entry name" value="Zinc/RING finger domain, C3HC4 (zinc finger)"/>
    <property type="match status" value="1"/>
</dbReference>
<feature type="domain" description="RING-type" evidence="4">
    <location>
        <begin position="17"/>
        <end position="65"/>
    </location>
</feature>
<dbReference type="Pfam" id="PF13639">
    <property type="entry name" value="zf-RING_2"/>
    <property type="match status" value="1"/>
</dbReference>
<dbReference type="SUPFAM" id="SSF57850">
    <property type="entry name" value="RING/U-box"/>
    <property type="match status" value="1"/>
</dbReference>
<evidence type="ECO:0000259" key="4">
    <source>
        <dbReference type="PROSITE" id="PS50089"/>
    </source>
</evidence>
<sequence>MAEEEEDGRTRGSKPICTICYEDLKPLVEHLQAVPICGHVFHELCLQQWLEYCPAGKKPTCPVCNQSCPLRRPTRLYFQSAGDSSAATQTTTTACVSQRPSSEALAAEVRRLELKLASLTANFEIQQTHLKELNDEVSCWKESATREEAKRLAIKKEKGHIEQFLHVKTEELNRKSLECLRLEERNLGLGKELAALKLATDLNLGEEEMVKLASLGHGCNHDTAIDVMKRSLALRNKSYKELMAQCNSLGRSETRSRQNLDKAIEKIKKMKTRIQELEKALEEKENGFLRDLKASNKRKAEGLNSNYTSDNLKLPSTADPPTGDHSKNTALYYLNRSSGGLEAHNDFAMDLNDDVDALKHRPSLHEDLYQLSDTGNQSELNKSANIQKRSSCEQDASSCPKREAYSICGPSDASGKSWIPDISKHRTENTDEHGGRSQIESTWVKEVLSVDNITKKKPLAENITETQAYKAAAIPGDACFPGVFGTSIVNKNVGRWCKQVLKKPSSSLDIEASKSSGDLIAVGADGRGGRIKILRSRGHSLPQSLSSKKSKYEANPSSQLQIDRFFRQPQKHEG</sequence>
<accession>A0AAV8R8E8</accession>
<organism evidence="5 6">
    <name type="scientific">Ensete ventricosum</name>
    <name type="common">Abyssinian banana</name>
    <name type="synonym">Musa ensete</name>
    <dbReference type="NCBI Taxonomy" id="4639"/>
    <lineage>
        <taxon>Eukaryota</taxon>
        <taxon>Viridiplantae</taxon>
        <taxon>Streptophyta</taxon>
        <taxon>Embryophyta</taxon>
        <taxon>Tracheophyta</taxon>
        <taxon>Spermatophyta</taxon>
        <taxon>Magnoliopsida</taxon>
        <taxon>Liliopsida</taxon>
        <taxon>Zingiberales</taxon>
        <taxon>Musaceae</taxon>
        <taxon>Ensete</taxon>
    </lineage>
</organism>
<evidence type="ECO:0000256" key="1">
    <source>
        <dbReference type="PROSITE-ProRule" id="PRU00175"/>
    </source>
</evidence>
<name>A0AAV8R8E8_ENSVE</name>
<keyword evidence="1" id="KW-0479">Metal-binding</keyword>
<feature type="region of interest" description="Disordered" evidence="3">
    <location>
        <begin position="535"/>
        <end position="574"/>
    </location>
</feature>
<dbReference type="PANTHER" id="PTHR47344:SF1">
    <property type="entry name" value="RING ZINC FINGER PROTEIN-RELATED"/>
    <property type="match status" value="1"/>
</dbReference>
<dbReference type="InterPro" id="IPR013083">
    <property type="entry name" value="Znf_RING/FYVE/PHD"/>
</dbReference>
<protein>
    <recommendedName>
        <fullName evidence="4">RING-type domain-containing protein</fullName>
    </recommendedName>
</protein>
<feature type="region of interest" description="Disordered" evidence="3">
    <location>
        <begin position="418"/>
        <end position="437"/>
    </location>
</feature>
<dbReference type="SMART" id="SM00184">
    <property type="entry name" value="RING"/>
    <property type="match status" value="1"/>
</dbReference>
<feature type="region of interest" description="Disordered" evidence="3">
    <location>
        <begin position="300"/>
        <end position="325"/>
    </location>
</feature>
<gene>
    <name evidence="5" type="ORF">OPV22_009243</name>
</gene>
<reference evidence="5 6" key="1">
    <citation type="submission" date="2022-12" db="EMBL/GenBank/DDBJ databases">
        <title>Chromosome-scale assembly of the Ensete ventricosum genome.</title>
        <authorList>
            <person name="Dussert Y."/>
            <person name="Stocks J."/>
            <person name="Wendawek A."/>
            <person name="Woldeyes F."/>
            <person name="Nichols R.A."/>
            <person name="Borrell J.S."/>
        </authorList>
    </citation>
    <scope>NUCLEOTIDE SEQUENCE [LARGE SCALE GENOMIC DNA]</scope>
    <source>
        <strain evidence="6">cv. Maze</strain>
        <tissue evidence="5">Seeds</tissue>
    </source>
</reference>
<feature type="coiled-coil region" evidence="2">
    <location>
        <begin position="260"/>
        <end position="287"/>
    </location>
</feature>
<dbReference type="CDD" id="cd16448">
    <property type="entry name" value="RING-H2"/>
    <property type="match status" value="1"/>
</dbReference>
<dbReference type="EMBL" id="JAQQAF010000003">
    <property type="protein sequence ID" value="KAJ8498691.1"/>
    <property type="molecule type" value="Genomic_DNA"/>
</dbReference>
<keyword evidence="1" id="KW-0862">Zinc</keyword>
<dbReference type="Proteomes" id="UP001222027">
    <property type="component" value="Unassembled WGS sequence"/>
</dbReference>
<evidence type="ECO:0000313" key="5">
    <source>
        <dbReference type="EMBL" id="KAJ8498691.1"/>
    </source>
</evidence>
<proteinExistence type="predicted"/>
<dbReference type="GO" id="GO:0008270">
    <property type="term" value="F:zinc ion binding"/>
    <property type="evidence" value="ECO:0007669"/>
    <property type="project" value="UniProtKB-KW"/>
</dbReference>
<keyword evidence="1" id="KW-0863">Zinc-finger</keyword>
<evidence type="ECO:0000256" key="3">
    <source>
        <dbReference type="SAM" id="MobiDB-lite"/>
    </source>
</evidence>
<evidence type="ECO:0000256" key="2">
    <source>
        <dbReference type="SAM" id="Coils"/>
    </source>
</evidence>
<feature type="coiled-coil region" evidence="2">
    <location>
        <begin position="102"/>
        <end position="150"/>
    </location>
</feature>
<feature type="compositionally biased region" description="Basic and acidic residues" evidence="3">
    <location>
        <begin position="422"/>
        <end position="435"/>
    </location>
</feature>
<dbReference type="PROSITE" id="PS50089">
    <property type="entry name" value="ZF_RING_2"/>
    <property type="match status" value="1"/>
</dbReference>
<dbReference type="InterPro" id="IPR001841">
    <property type="entry name" value="Znf_RING"/>
</dbReference>
<keyword evidence="6" id="KW-1185">Reference proteome</keyword>
<feature type="compositionally biased region" description="Basic and acidic residues" evidence="3">
    <location>
        <begin position="564"/>
        <end position="574"/>
    </location>
</feature>
<dbReference type="AlphaFoldDB" id="A0AAV8R8E8"/>
<dbReference type="PANTHER" id="PTHR47344">
    <property type="entry name" value="RING ZINC FINGER PROTEIN-RELATED"/>
    <property type="match status" value="1"/>
</dbReference>
<keyword evidence="2" id="KW-0175">Coiled coil</keyword>